<keyword evidence="1" id="KW-0812">Transmembrane</keyword>
<organism evidence="2 3">
    <name type="scientific">Fluviicola taffensis (strain DSM 16823 / NCIMB 13979 / RW262)</name>
    <dbReference type="NCBI Taxonomy" id="755732"/>
    <lineage>
        <taxon>Bacteria</taxon>
        <taxon>Pseudomonadati</taxon>
        <taxon>Bacteroidota</taxon>
        <taxon>Flavobacteriia</taxon>
        <taxon>Flavobacteriales</taxon>
        <taxon>Crocinitomicaceae</taxon>
        <taxon>Fluviicola</taxon>
    </lineage>
</organism>
<dbReference type="OrthoDB" id="10019666at2"/>
<dbReference type="Proteomes" id="UP000007463">
    <property type="component" value="Chromosome"/>
</dbReference>
<dbReference type="EMBL" id="CP002542">
    <property type="protein sequence ID" value="AEA43552.1"/>
    <property type="molecule type" value="Genomic_DNA"/>
</dbReference>
<feature type="transmembrane region" description="Helical" evidence="1">
    <location>
        <begin position="137"/>
        <end position="159"/>
    </location>
</feature>
<evidence type="ECO:0000313" key="3">
    <source>
        <dbReference type="Proteomes" id="UP000007463"/>
    </source>
</evidence>
<protein>
    <submittedName>
        <fullName evidence="2">Uncharacterized protein</fullName>
    </submittedName>
</protein>
<feature type="transmembrane region" description="Helical" evidence="1">
    <location>
        <begin position="197"/>
        <end position="220"/>
    </location>
</feature>
<reference evidence="2 3" key="1">
    <citation type="journal article" date="2011" name="Stand. Genomic Sci.">
        <title>Complete genome sequence of the gliding freshwater bacterium Fluviicola taffensis type strain (RW262).</title>
        <authorList>
            <person name="Woyke T."/>
            <person name="Chertkov O."/>
            <person name="Lapidus A."/>
            <person name="Nolan M."/>
            <person name="Lucas S."/>
            <person name="Del Rio T.G."/>
            <person name="Tice H."/>
            <person name="Cheng J.F."/>
            <person name="Tapia R."/>
            <person name="Han C."/>
            <person name="Goodwin L."/>
            <person name="Pitluck S."/>
            <person name="Liolios K."/>
            <person name="Pagani I."/>
            <person name="Ivanova N."/>
            <person name="Huntemann M."/>
            <person name="Mavromatis K."/>
            <person name="Mikhailova N."/>
            <person name="Pati A."/>
            <person name="Chen A."/>
            <person name="Palaniappan K."/>
            <person name="Land M."/>
            <person name="Hauser L."/>
            <person name="Brambilla E.M."/>
            <person name="Rohde M."/>
            <person name="Mwirichia R."/>
            <person name="Sikorski J."/>
            <person name="Tindall B.J."/>
            <person name="Goker M."/>
            <person name="Bristow J."/>
            <person name="Eisen J.A."/>
            <person name="Markowitz V."/>
            <person name="Hugenholtz P."/>
            <person name="Klenk H.P."/>
            <person name="Kyrpides N.C."/>
        </authorList>
    </citation>
    <scope>NUCLEOTIDE SEQUENCE [LARGE SCALE GENOMIC DNA]</scope>
    <source>
        <strain evidence="3">DSM 16823 / RW262 / RW262</strain>
    </source>
</reference>
<keyword evidence="1" id="KW-0472">Membrane</keyword>
<proteinExistence type="predicted"/>
<evidence type="ECO:0000313" key="2">
    <source>
        <dbReference type="EMBL" id="AEA43552.1"/>
    </source>
</evidence>
<dbReference type="HOGENOM" id="CLU_1243805_0_0_10"/>
<dbReference type="KEGG" id="fte:Fluta_1560"/>
<evidence type="ECO:0000256" key="1">
    <source>
        <dbReference type="SAM" id="Phobius"/>
    </source>
</evidence>
<feature type="transmembrane region" description="Helical" evidence="1">
    <location>
        <begin position="165"/>
        <end position="185"/>
    </location>
</feature>
<dbReference type="AlphaFoldDB" id="F2IF78"/>
<dbReference type="RefSeq" id="WP_013686323.1">
    <property type="nucleotide sequence ID" value="NC_015321.1"/>
</dbReference>
<sequence>MRLLMLFIATSSIFVSSCTIQKRTFRNGYYVSWNKPIKEKKPKELNDETIVSEIRGKDSVQNVEEQLSELSHTDSIFSDLAETQKRADSLFVKEPEKMEMSTLSVVSILKKGLKIESVFSAKKQPKKEDNSEQKLDLFAANSLAFALFCGVMLVLSITASLPESLVFIGVLALFITIAFAIVAFIRKKRRPEKHKGTFLAIIALGILAMGVIFFLGFLILSI</sequence>
<keyword evidence="1" id="KW-1133">Transmembrane helix</keyword>
<keyword evidence="3" id="KW-1185">Reference proteome</keyword>
<accession>F2IF78</accession>
<gene>
    <name evidence="2" type="ordered locus">Fluta_1560</name>
</gene>
<reference evidence="3" key="2">
    <citation type="submission" date="2011-02" db="EMBL/GenBank/DDBJ databases">
        <title>The complete genome of Fluviicola taffensis DSM 16823.</title>
        <authorList>
            <consortium name="US DOE Joint Genome Institute (JGI-PGF)"/>
            <person name="Lucas S."/>
            <person name="Copeland A."/>
            <person name="Lapidus A."/>
            <person name="Bruce D."/>
            <person name="Goodwin L."/>
            <person name="Pitluck S."/>
            <person name="Kyrpides N."/>
            <person name="Mavromatis K."/>
            <person name="Ivanova N."/>
            <person name="Mikhailova N."/>
            <person name="Pagani I."/>
            <person name="Chertkov O."/>
            <person name="Detter J.C."/>
            <person name="Han C."/>
            <person name="Tapia R."/>
            <person name="Land M."/>
            <person name="Hauser L."/>
            <person name="Markowitz V."/>
            <person name="Cheng J.-F."/>
            <person name="Hugenholtz P."/>
            <person name="Woyke T."/>
            <person name="Wu D."/>
            <person name="Tindall B."/>
            <person name="Pomrenke H.G."/>
            <person name="Brambilla E."/>
            <person name="Klenk H.-P."/>
            <person name="Eisen J.A."/>
        </authorList>
    </citation>
    <scope>NUCLEOTIDE SEQUENCE [LARGE SCALE GENOMIC DNA]</scope>
    <source>
        <strain evidence="3">DSM 16823 / RW262 / RW262</strain>
    </source>
</reference>
<dbReference type="PROSITE" id="PS51257">
    <property type="entry name" value="PROKAR_LIPOPROTEIN"/>
    <property type="match status" value="1"/>
</dbReference>
<name>F2IF78_FLUTR</name>